<sequence length="421" mass="42337">MSGPGPTRPDALARRLTLPDAVLIGLGSMVGAGVFSAFAPAAAAAHGWLLLSLALAGSVAFCNATSSAQLAAQYPTSGGAYVYGRERLGPWAGYAAGWCFVIGKTASAAAMALTFATYAAPGPWTKPVAVLAVVALTTVNLLGVTRTALVTRVLVTVSLVALAAVVVVGLTHTAPTTALPVPPAAPLGVLQGAGFLFFAFAGYARIATMGEEVVDPARTIPRAVTLALGAALVVYAVVAVSTLHALGPVGTAATPAPLAAVAALPGGPWPVVVRVGAAAASLGALLAIVAGIGRTSLAMARGGDLPGWLSAVHPRWRVPHRAEVLLGVVVAVLVLVTDLRGAIGFSAFGVLLYYAVANVAAWTQDRAQRRYPRVLAAAGVLGCVVLVVTLPTASLGAGAVVLLLGLVLRAVRLRVRPPTPR</sequence>
<feature type="transmembrane region" description="Helical" evidence="6">
    <location>
        <begin position="21"/>
        <end position="42"/>
    </location>
</feature>
<keyword evidence="2" id="KW-1003">Cell membrane</keyword>
<feature type="transmembrane region" description="Helical" evidence="6">
    <location>
        <begin position="397"/>
        <end position="415"/>
    </location>
</feature>
<reference evidence="7 8" key="1">
    <citation type="submission" date="2022-08" db="EMBL/GenBank/DDBJ databases">
        <title>Taxonomy of Curtobacterium flaccumfaciens.</title>
        <authorList>
            <person name="Osdaghi E."/>
            <person name="Taghavi S.M."/>
            <person name="Hamidizade M."/>
            <person name="Abachi H."/>
            <person name="Fazliarab A."/>
            <person name="Baeyen S."/>
            <person name="Portier P."/>
            <person name="Van Vaerenbergh J."/>
            <person name="Jacques M.-A."/>
        </authorList>
    </citation>
    <scope>NUCLEOTIDE SEQUENCE [LARGE SCALE GENOMIC DNA]</scope>
    <source>
        <strain evidence="7 8">LMG8786T</strain>
    </source>
</reference>
<dbReference type="InterPro" id="IPR050367">
    <property type="entry name" value="APC_superfamily"/>
</dbReference>
<evidence type="ECO:0000256" key="5">
    <source>
        <dbReference type="ARBA" id="ARBA00023136"/>
    </source>
</evidence>
<proteinExistence type="predicted"/>
<dbReference type="GeneID" id="95323842"/>
<evidence type="ECO:0000313" key="7">
    <source>
        <dbReference type="EMBL" id="MCS6523371.1"/>
    </source>
</evidence>
<feature type="transmembrane region" description="Helical" evidence="6">
    <location>
        <begin position="342"/>
        <end position="362"/>
    </location>
</feature>
<feature type="transmembrane region" description="Helical" evidence="6">
    <location>
        <begin position="91"/>
        <end position="118"/>
    </location>
</feature>
<dbReference type="Pfam" id="PF13520">
    <property type="entry name" value="AA_permease_2"/>
    <property type="match status" value="1"/>
</dbReference>
<dbReference type="PIRSF" id="PIRSF006060">
    <property type="entry name" value="AA_transporter"/>
    <property type="match status" value="1"/>
</dbReference>
<evidence type="ECO:0000256" key="6">
    <source>
        <dbReference type="SAM" id="Phobius"/>
    </source>
</evidence>
<feature type="transmembrane region" description="Helical" evidence="6">
    <location>
        <begin position="224"/>
        <end position="246"/>
    </location>
</feature>
<name>A0ABT2HJB6_9MICO</name>
<evidence type="ECO:0000256" key="4">
    <source>
        <dbReference type="ARBA" id="ARBA00022989"/>
    </source>
</evidence>
<keyword evidence="8" id="KW-1185">Reference proteome</keyword>
<comment type="caution">
    <text evidence="7">The sequence shown here is derived from an EMBL/GenBank/DDBJ whole genome shotgun (WGS) entry which is preliminary data.</text>
</comment>
<protein>
    <submittedName>
        <fullName evidence="7">APC family permease</fullName>
    </submittedName>
</protein>
<feature type="transmembrane region" description="Helical" evidence="6">
    <location>
        <begin position="318"/>
        <end position="336"/>
    </location>
</feature>
<organism evidence="7 8">
    <name type="scientific">Curtobacterium citreum</name>
    <dbReference type="NCBI Taxonomy" id="2036"/>
    <lineage>
        <taxon>Bacteria</taxon>
        <taxon>Bacillati</taxon>
        <taxon>Actinomycetota</taxon>
        <taxon>Actinomycetes</taxon>
        <taxon>Micrococcales</taxon>
        <taxon>Microbacteriaceae</taxon>
        <taxon>Curtobacterium</taxon>
    </lineage>
</organism>
<dbReference type="PANTHER" id="PTHR42770">
    <property type="entry name" value="AMINO ACID TRANSPORTER-RELATED"/>
    <property type="match status" value="1"/>
</dbReference>
<comment type="subcellular location">
    <subcellularLocation>
        <location evidence="1">Cell membrane</location>
        <topology evidence="1">Multi-pass membrane protein</topology>
    </subcellularLocation>
</comment>
<dbReference type="Proteomes" id="UP001652264">
    <property type="component" value="Unassembled WGS sequence"/>
</dbReference>
<dbReference type="PANTHER" id="PTHR42770:SF7">
    <property type="entry name" value="MEMBRANE PROTEIN"/>
    <property type="match status" value="1"/>
</dbReference>
<feature type="transmembrane region" description="Helical" evidence="6">
    <location>
        <begin position="124"/>
        <end position="142"/>
    </location>
</feature>
<dbReference type="InterPro" id="IPR002293">
    <property type="entry name" value="AA/rel_permease1"/>
</dbReference>
<feature type="transmembrane region" description="Helical" evidence="6">
    <location>
        <begin position="149"/>
        <end position="172"/>
    </location>
</feature>
<evidence type="ECO:0000256" key="2">
    <source>
        <dbReference type="ARBA" id="ARBA00022475"/>
    </source>
</evidence>
<evidence type="ECO:0000313" key="8">
    <source>
        <dbReference type="Proteomes" id="UP001652264"/>
    </source>
</evidence>
<gene>
    <name evidence="7" type="ORF">NYQ28_12420</name>
</gene>
<keyword evidence="4 6" id="KW-1133">Transmembrane helix</keyword>
<keyword evidence="3 6" id="KW-0812">Transmembrane</keyword>
<feature type="transmembrane region" description="Helical" evidence="6">
    <location>
        <begin position="275"/>
        <end position="297"/>
    </location>
</feature>
<feature type="transmembrane region" description="Helical" evidence="6">
    <location>
        <begin position="48"/>
        <end position="70"/>
    </location>
</feature>
<evidence type="ECO:0000256" key="1">
    <source>
        <dbReference type="ARBA" id="ARBA00004651"/>
    </source>
</evidence>
<evidence type="ECO:0000256" key="3">
    <source>
        <dbReference type="ARBA" id="ARBA00022692"/>
    </source>
</evidence>
<keyword evidence="5 6" id="KW-0472">Membrane</keyword>
<accession>A0ABT2HJB6</accession>
<dbReference type="Gene3D" id="1.20.1740.10">
    <property type="entry name" value="Amino acid/polyamine transporter I"/>
    <property type="match status" value="1"/>
</dbReference>
<dbReference type="EMBL" id="JANVAD010000006">
    <property type="protein sequence ID" value="MCS6523371.1"/>
    <property type="molecule type" value="Genomic_DNA"/>
</dbReference>
<dbReference type="RefSeq" id="WP_259550406.1">
    <property type="nucleotide sequence ID" value="NZ_BMNV01000008.1"/>
</dbReference>
<feature type="transmembrane region" description="Helical" evidence="6">
    <location>
        <begin position="184"/>
        <end position="203"/>
    </location>
</feature>